<feature type="compositionally biased region" description="Basic and acidic residues" evidence="1">
    <location>
        <begin position="548"/>
        <end position="563"/>
    </location>
</feature>
<evidence type="ECO:0000256" key="1">
    <source>
        <dbReference type="SAM" id="MobiDB-lite"/>
    </source>
</evidence>
<keyword evidence="4" id="KW-1185">Reference proteome</keyword>
<evidence type="ECO:0000256" key="2">
    <source>
        <dbReference type="SAM" id="Phobius"/>
    </source>
</evidence>
<protein>
    <submittedName>
        <fullName evidence="3">Uncharacterized protein</fullName>
    </submittedName>
</protein>
<keyword evidence="2" id="KW-0472">Membrane</keyword>
<gene>
    <name evidence="3" type="ORF">TWF718_002051</name>
</gene>
<evidence type="ECO:0000313" key="4">
    <source>
        <dbReference type="Proteomes" id="UP001313282"/>
    </source>
</evidence>
<evidence type="ECO:0000313" key="3">
    <source>
        <dbReference type="EMBL" id="KAK6357743.1"/>
    </source>
</evidence>
<dbReference type="AlphaFoldDB" id="A0AAN8MZT6"/>
<feature type="compositionally biased region" description="Polar residues" evidence="1">
    <location>
        <begin position="538"/>
        <end position="547"/>
    </location>
</feature>
<feature type="region of interest" description="Disordered" evidence="1">
    <location>
        <begin position="534"/>
        <end position="563"/>
    </location>
</feature>
<keyword evidence="2" id="KW-0812">Transmembrane</keyword>
<proteinExistence type="predicted"/>
<feature type="transmembrane region" description="Helical" evidence="2">
    <location>
        <begin position="12"/>
        <end position="32"/>
    </location>
</feature>
<accession>A0AAN8MZT6</accession>
<sequence>MPGQLDYFNLQHFRLTIFIVYYLVFWVGTITAKPDCNAENIVLKVQKDFDNLVKGCTELNGNLAISIADDEINIAGVERIRGNLFVKDGLEGLTNWTKVEGLEKRLVSFPNLTTIDGNFEVSKLGTNSPYGAIKPGIWIDTINVGGNVYIHDTTLSLISIWIGKCTKVTLLDNVDLYSPVLGVVPIDFNDLEVSANTLRTVQDEQPSYSFLNVVEMSGNIYVEASSLGTADQVAALNPQYAGLRMPKLERVSDVYIRQASFIELPSIRTISASFQLVDIKATKLECPDLTNIGSGKNDSFVLENALALFKVDMPSLETIQGDISFSGNNLLRDITGFGALKSVSGDMTFAGPIWSLSLPSLGNVDGKFTIRSTAPFNCTPWNQRQLQTRFAKGDYACESEIDAQFLEAGFDRNSAGQNLPGIESPAGPPSRVPMIAGASAGVVVAVVGIAIAIFFFRRRPKKLPDLLPGVANPELESNEALIFEADGKSNEIKAEAVGYIPPTEVSGDFHPVEMFVSDNIPVEIDGSEIHKPLVPPTAGNTILNPNQQRRDDGERNSWRAHDEAAFSSDRRGYLRDSKFKK</sequence>
<keyword evidence="2" id="KW-1133">Transmembrane helix</keyword>
<dbReference type="SUPFAM" id="SSF52058">
    <property type="entry name" value="L domain-like"/>
    <property type="match status" value="1"/>
</dbReference>
<dbReference type="Proteomes" id="UP001313282">
    <property type="component" value="Unassembled WGS sequence"/>
</dbReference>
<reference evidence="3 4" key="1">
    <citation type="submission" date="2019-10" db="EMBL/GenBank/DDBJ databases">
        <authorList>
            <person name="Palmer J.M."/>
        </authorList>
    </citation>
    <scope>NUCLEOTIDE SEQUENCE [LARGE SCALE GENOMIC DNA]</scope>
    <source>
        <strain evidence="3 4">TWF718</strain>
    </source>
</reference>
<name>A0AAN8MZT6_9PEZI</name>
<feature type="transmembrane region" description="Helical" evidence="2">
    <location>
        <begin position="434"/>
        <end position="456"/>
    </location>
</feature>
<organism evidence="3 4">
    <name type="scientific">Orbilia javanica</name>
    <dbReference type="NCBI Taxonomy" id="47235"/>
    <lineage>
        <taxon>Eukaryota</taxon>
        <taxon>Fungi</taxon>
        <taxon>Dikarya</taxon>
        <taxon>Ascomycota</taxon>
        <taxon>Pezizomycotina</taxon>
        <taxon>Orbiliomycetes</taxon>
        <taxon>Orbiliales</taxon>
        <taxon>Orbiliaceae</taxon>
        <taxon>Orbilia</taxon>
    </lineage>
</organism>
<comment type="caution">
    <text evidence="3">The sequence shown here is derived from an EMBL/GenBank/DDBJ whole genome shotgun (WGS) entry which is preliminary data.</text>
</comment>
<dbReference type="EMBL" id="JAVHNR010000001">
    <property type="protein sequence ID" value="KAK6357743.1"/>
    <property type="molecule type" value="Genomic_DNA"/>
</dbReference>